<sequence length="217" mass="23970">MNVPILSLAIGQPKPLGVWRGEEVLSGFDKQPVTEEHVFVTATGIRGDGQADLENHGGADKAVYAYPALNWPWWENEKRLACRPGLFGENLTLGEVDETNVYLGDRFSWGDVILEVSQPRAPCFKLAMYTGRPEIPAAMTLSGRCGWYFRVVQEGEAPSRGALTRLVCTESVTVRDAFSYVFTPKPDVVMLERIKHAPGISDAWLYQVSKRIAAANG</sequence>
<dbReference type="AlphaFoldDB" id="A0A846N038"/>
<gene>
    <name evidence="2" type="ORF">FHS83_001940</name>
</gene>
<reference evidence="2 3" key="1">
    <citation type="submission" date="2020-03" db="EMBL/GenBank/DDBJ databases">
        <title>Genomic Encyclopedia of Type Strains, Phase IV (KMG-IV): sequencing the most valuable type-strain genomes for metagenomic binning, comparative biology and taxonomic classification.</title>
        <authorList>
            <person name="Goeker M."/>
        </authorList>
    </citation>
    <scope>NUCLEOTIDE SEQUENCE [LARGE SCALE GENOMIC DNA]</scope>
    <source>
        <strain evidence="2 3">DSM 19867</strain>
    </source>
</reference>
<accession>A0A846N038</accession>
<feature type="domain" description="MOSC" evidence="1">
    <location>
        <begin position="32"/>
        <end position="167"/>
    </location>
</feature>
<dbReference type="RefSeq" id="WP_167082781.1">
    <property type="nucleotide sequence ID" value="NZ_BAAADC010000001.1"/>
</dbReference>
<dbReference type="GO" id="GO:0030151">
    <property type="term" value="F:molybdenum ion binding"/>
    <property type="evidence" value="ECO:0007669"/>
    <property type="project" value="InterPro"/>
</dbReference>
<dbReference type="SUPFAM" id="SSF50800">
    <property type="entry name" value="PK beta-barrel domain-like"/>
    <property type="match status" value="1"/>
</dbReference>
<evidence type="ECO:0000259" key="1">
    <source>
        <dbReference type="PROSITE" id="PS51340"/>
    </source>
</evidence>
<evidence type="ECO:0000313" key="2">
    <source>
        <dbReference type="EMBL" id="NIK88622.1"/>
    </source>
</evidence>
<keyword evidence="3" id="KW-1185">Reference proteome</keyword>
<proteinExistence type="predicted"/>
<dbReference type="EMBL" id="JAASRM010000001">
    <property type="protein sequence ID" value="NIK88622.1"/>
    <property type="molecule type" value="Genomic_DNA"/>
</dbReference>
<dbReference type="Pfam" id="PF03473">
    <property type="entry name" value="MOSC"/>
    <property type="match status" value="1"/>
</dbReference>
<dbReference type="PANTHER" id="PTHR30212:SF2">
    <property type="entry name" value="PROTEIN YIIM"/>
    <property type="match status" value="1"/>
</dbReference>
<evidence type="ECO:0000313" key="3">
    <source>
        <dbReference type="Proteomes" id="UP000570514"/>
    </source>
</evidence>
<comment type="caution">
    <text evidence="2">The sequence shown here is derived from an EMBL/GenBank/DDBJ whole genome shotgun (WGS) entry which is preliminary data.</text>
</comment>
<dbReference type="Gene3D" id="2.40.33.20">
    <property type="entry name" value="PK beta-barrel domain-like"/>
    <property type="match status" value="1"/>
</dbReference>
<dbReference type="InterPro" id="IPR011037">
    <property type="entry name" value="Pyrv_Knase-like_insert_dom_sf"/>
</dbReference>
<dbReference type="GO" id="GO:0003824">
    <property type="term" value="F:catalytic activity"/>
    <property type="evidence" value="ECO:0007669"/>
    <property type="project" value="InterPro"/>
</dbReference>
<organism evidence="2 3">
    <name type="scientific">Rhizomicrobium palustre</name>
    <dbReference type="NCBI Taxonomy" id="189966"/>
    <lineage>
        <taxon>Bacteria</taxon>
        <taxon>Pseudomonadati</taxon>
        <taxon>Pseudomonadota</taxon>
        <taxon>Alphaproteobacteria</taxon>
        <taxon>Micropepsales</taxon>
        <taxon>Micropepsaceae</taxon>
        <taxon>Rhizomicrobium</taxon>
    </lineage>
</organism>
<name>A0A846N038_9PROT</name>
<dbReference type="GO" id="GO:0030170">
    <property type="term" value="F:pyridoxal phosphate binding"/>
    <property type="evidence" value="ECO:0007669"/>
    <property type="project" value="InterPro"/>
</dbReference>
<dbReference type="Proteomes" id="UP000570514">
    <property type="component" value="Unassembled WGS sequence"/>
</dbReference>
<protein>
    <submittedName>
        <fullName evidence="2">MOSC domain-containing protein YiiM</fullName>
    </submittedName>
</protein>
<dbReference type="PANTHER" id="PTHR30212">
    <property type="entry name" value="PROTEIN YIIM"/>
    <property type="match status" value="1"/>
</dbReference>
<dbReference type="InterPro" id="IPR052353">
    <property type="entry name" value="Benzoxazolinone_Detox_Enz"/>
</dbReference>
<dbReference type="InterPro" id="IPR005302">
    <property type="entry name" value="MoCF_Sase_C"/>
</dbReference>
<dbReference type="PROSITE" id="PS51340">
    <property type="entry name" value="MOSC"/>
    <property type="match status" value="1"/>
</dbReference>